<dbReference type="PANTHER" id="PTHR30250">
    <property type="entry name" value="PST FAMILY PREDICTED COLANIC ACID TRANSPORTER"/>
    <property type="match status" value="1"/>
</dbReference>
<feature type="transmembrane region" description="Helical" evidence="6">
    <location>
        <begin position="246"/>
        <end position="266"/>
    </location>
</feature>
<evidence type="ECO:0000256" key="1">
    <source>
        <dbReference type="ARBA" id="ARBA00004651"/>
    </source>
</evidence>
<feature type="transmembrane region" description="Helical" evidence="6">
    <location>
        <begin position="299"/>
        <end position="322"/>
    </location>
</feature>
<sequence>MFTLLREKRLFGDALWALFGQFGSALALLAGTRMLTEWVTPDMYGKVALLNGFVALGVSLFSYPFIGAGMRIVSECKNALERADLYTVVASLTVCSTAMAITFLMLGGAAYGYFTDSDIRLFALASLLLAITVRRELGIQLLIGERKQRGASFWQTSDSILRPVLALVLVWYFGGRAEWVLSGYILASLSANTLWGFVQRLQTAKPEPQTQTGKGRDFRSEVWLYALPLIPMEVIFWLNGLGDRYVIGYFMTAADVGLYAATYTIINEAFNRSAMVLLRTFQPAYFQTVAKNQSREGSVLLWAWIGGIVALGVGGVAVLLMTKDWLADLLLAKAYHSAVLLMPAIAIGSALHALGTVVAQPLLANKRPQAVLKGRICGAVIAAISIPLLVKYDGLAGAALANPLYFGVEALVLALLAKPWRAISPKANQSEDSRCDVRLRRINLTKILIKS</sequence>
<dbReference type="Proteomes" id="UP000237423">
    <property type="component" value="Unassembled WGS sequence"/>
</dbReference>
<keyword evidence="3 6" id="KW-0812">Transmembrane</keyword>
<feature type="transmembrane region" description="Helical" evidence="6">
    <location>
        <begin position="370"/>
        <end position="390"/>
    </location>
</feature>
<protein>
    <recommendedName>
        <fullName evidence="9">Polysaccharide biosynthesis protein</fullName>
    </recommendedName>
</protein>
<evidence type="ECO:0000256" key="5">
    <source>
        <dbReference type="ARBA" id="ARBA00023136"/>
    </source>
</evidence>
<dbReference type="RefSeq" id="WP_146054567.1">
    <property type="nucleotide sequence ID" value="NZ_PGFZ01000004.1"/>
</dbReference>
<comment type="subcellular location">
    <subcellularLocation>
        <location evidence="1">Cell membrane</location>
        <topology evidence="1">Multi-pass membrane protein</topology>
    </subcellularLocation>
</comment>
<feature type="transmembrane region" description="Helical" evidence="6">
    <location>
        <begin position="52"/>
        <end position="73"/>
    </location>
</feature>
<feature type="transmembrane region" description="Helical" evidence="6">
    <location>
        <begin position="396"/>
        <end position="417"/>
    </location>
</feature>
<dbReference type="PANTHER" id="PTHR30250:SF11">
    <property type="entry name" value="O-ANTIGEN TRANSPORTER-RELATED"/>
    <property type="match status" value="1"/>
</dbReference>
<evidence type="ECO:0000256" key="2">
    <source>
        <dbReference type="ARBA" id="ARBA00022475"/>
    </source>
</evidence>
<feature type="transmembrane region" description="Helical" evidence="6">
    <location>
        <begin position="181"/>
        <end position="201"/>
    </location>
</feature>
<name>A0A2S5CMW2_9GAMM</name>
<keyword evidence="4 6" id="KW-1133">Transmembrane helix</keyword>
<evidence type="ECO:0000256" key="3">
    <source>
        <dbReference type="ARBA" id="ARBA00022692"/>
    </source>
</evidence>
<evidence type="ECO:0000313" key="8">
    <source>
        <dbReference type="Proteomes" id="UP000237423"/>
    </source>
</evidence>
<dbReference type="EMBL" id="PGFZ01000004">
    <property type="protein sequence ID" value="POZ52124.1"/>
    <property type="molecule type" value="Genomic_DNA"/>
</dbReference>
<accession>A0A2S5CMW2</accession>
<feature type="transmembrane region" description="Helical" evidence="6">
    <location>
        <begin position="222"/>
        <end position="240"/>
    </location>
</feature>
<feature type="transmembrane region" description="Helical" evidence="6">
    <location>
        <begin position="85"/>
        <end position="113"/>
    </location>
</feature>
<organism evidence="7 8">
    <name type="scientific">Methylovulum psychrotolerans</name>
    <dbReference type="NCBI Taxonomy" id="1704499"/>
    <lineage>
        <taxon>Bacteria</taxon>
        <taxon>Pseudomonadati</taxon>
        <taxon>Pseudomonadota</taxon>
        <taxon>Gammaproteobacteria</taxon>
        <taxon>Methylococcales</taxon>
        <taxon>Methylococcaceae</taxon>
        <taxon>Methylovulum</taxon>
    </lineage>
</organism>
<evidence type="ECO:0000313" key="7">
    <source>
        <dbReference type="EMBL" id="POZ52124.1"/>
    </source>
</evidence>
<proteinExistence type="predicted"/>
<gene>
    <name evidence="7" type="ORF">AADEFJLK_02346</name>
</gene>
<dbReference type="AlphaFoldDB" id="A0A2S5CMW2"/>
<reference evidence="7 8" key="1">
    <citation type="submission" date="2017-11" db="EMBL/GenBank/DDBJ databases">
        <title>Draft Genome Sequence of Methylobacter psychrotolerans Sph1T, an Obligate Methanotroph from Low-Temperature Environments.</title>
        <authorList>
            <person name="Oshkin I.Y."/>
            <person name="Miroshnikov K."/>
            <person name="Belova S.E."/>
            <person name="Korzhenkov A."/>
            <person name="Toshchakov S.V."/>
            <person name="Dedysh S.N."/>
        </authorList>
    </citation>
    <scope>NUCLEOTIDE SEQUENCE [LARGE SCALE GENOMIC DNA]</scope>
    <source>
        <strain evidence="7 8">Sph1</strain>
    </source>
</reference>
<feature type="transmembrane region" description="Helical" evidence="6">
    <location>
        <begin position="12"/>
        <end position="32"/>
    </location>
</feature>
<evidence type="ECO:0008006" key="9">
    <source>
        <dbReference type="Google" id="ProtNLM"/>
    </source>
</evidence>
<evidence type="ECO:0000256" key="6">
    <source>
        <dbReference type="SAM" id="Phobius"/>
    </source>
</evidence>
<dbReference type="GO" id="GO:0005886">
    <property type="term" value="C:plasma membrane"/>
    <property type="evidence" value="ECO:0007669"/>
    <property type="project" value="UniProtKB-SubCell"/>
</dbReference>
<comment type="caution">
    <text evidence="7">The sequence shown here is derived from an EMBL/GenBank/DDBJ whole genome shotgun (WGS) entry which is preliminary data.</text>
</comment>
<keyword evidence="2" id="KW-1003">Cell membrane</keyword>
<evidence type="ECO:0000256" key="4">
    <source>
        <dbReference type="ARBA" id="ARBA00022989"/>
    </source>
</evidence>
<dbReference type="InterPro" id="IPR050833">
    <property type="entry name" value="Poly_Biosynth_Transport"/>
</dbReference>
<keyword evidence="5 6" id="KW-0472">Membrane</keyword>
<feature type="transmembrane region" description="Helical" evidence="6">
    <location>
        <begin position="334"/>
        <end position="358"/>
    </location>
</feature>